<accession>A0A4P2VRY6</accession>
<evidence type="ECO:0000313" key="2">
    <source>
        <dbReference type="EMBL" id="BBH51995.1"/>
    </source>
</evidence>
<gene>
    <name evidence="2" type="ORF">JCM31447_04320</name>
</gene>
<dbReference type="OrthoDB" id="9784732at2"/>
<feature type="chain" id="PRO_5020456614" evidence="1">
    <location>
        <begin position="27"/>
        <end position="180"/>
    </location>
</feature>
<dbReference type="KEGG" id="sbf:JCM31447_04320"/>
<dbReference type="RefSeq" id="WP_130606055.1">
    <property type="nucleotide sequence ID" value="NZ_AP019368.1"/>
</dbReference>
<feature type="signal peptide" evidence="1">
    <location>
        <begin position="1"/>
        <end position="26"/>
    </location>
</feature>
<keyword evidence="2" id="KW-0808">Transferase</keyword>
<evidence type="ECO:0000256" key="1">
    <source>
        <dbReference type="SAM" id="SignalP"/>
    </source>
</evidence>
<dbReference type="GO" id="GO:0016757">
    <property type="term" value="F:glycosyltransferase activity"/>
    <property type="evidence" value="ECO:0007669"/>
    <property type="project" value="UniProtKB-KW"/>
</dbReference>
<protein>
    <submittedName>
        <fullName evidence="2">Orotate phosphoribosyltransferase</fullName>
    </submittedName>
</protein>
<dbReference type="AlphaFoldDB" id="A0A4P2VRY6"/>
<evidence type="ECO:0000313" key="3">
    <source>
        <dbReference type="Proteomes" id="UP000291236"/>
    </source>
</evidence>
<dbReference type="Proteomes" id="UP000291236">
    <property type="component" value="Chromosome"/>
</dbReference>
<organism evidence="2 3">
    <name type="scientific">Fluviispira sanaruensis</name>
    <dbReference type="NCBI Taxonomy" id="2493639"/>
    <lineage>
        <taxon>Bacteria</taxon>
        <taxon>Pseudomonadati</taxon>
        <taxon>Bdellovibrionota</taxon>
        <taxon>Oligoflexia</taxon>
        <taxon>Silvanigrellales</taxon>
        <taxon>Silvanigrellaceae</taxon>
        <taxon>Fluviispira</taxon>
    </lineage>
</organism>
<keyword evidence="2" id="KW-0328">Glycosyltransferase</keyword>
<dbReference type="Pfam" id="PF11220">
    <property type="entry name" value="DUF3015"/>
    <property type="match status" value="1"/>
</dbReference>
<sequence length="180" mass="19801">MKYFKLVRNSFIGLILMTALPSNVYAAVEIGKDGNYKDVEAWGMGGCGFASLFIKEKETLPQIGASLVNEVISGYTQSSAITSGTSNCVESRSKTASVEQEVFITVNLSSLSKEAAQGTGEHLIALANVFGCPNEQFSKFSQMNYNKIYETNEPNTVLQNYLREVNSDQFMAKNCVRTIY</sequence>
<keyword evidence="3" id="KW-1185">Reference proteome</keyword>
<name>A0A4P2VRY6_FLUSA</name>
<keyword evidence="1" id="KW-0732">Signal</keyword>
<dbReference type="EMBL" id="AP019368">
    <property type="protein sequence ID" value="BBH51995.1"/>
    <property type="molecule type" value="Genomic_DNA"/>
</dbReference>
<dbReference type="InterPro" id="IPR021383">
    <property type="entry name" value="DUF3015"/>
</dbReference>
<proteinExistence type="predicted"/>
<reference evidence="2 3" key="1">
    <citation type="submission" date="2018-12" db="EMBL/GenBank/DDBJ databases">
        <title>Rubrispira sanarue gen. nov., sp., nov., a member of the order Silvanigrellales, isolated from a brackish lake in Hamamatsu Japan.</title>
        <authorList>
            <person name="Maejima Y."/>
            <person name="Iino T."/>
            <person name="Muraguchi Y."/>
            <person name="Fukuda K."/>
            <person name="Nojiri H."/>
            <person name="Ohkuma M."/>
            <person name="Moriuchi R."/>
            <person name="Dohra H."/>
            <person name="Kimbara K."/>
            <person name="Shintani M."/>
        </authorList>
    </citation>
    <scope>NUCLEOTIDE SEQUENCE [LARGE SCALE GENOMIC DNA]</scope>
    <source>
        <strain evidence="2 3">RF1110005</strain>
    </source>
</reference>